<keyword evidence="3 7" id="KW-1133">Transmembrane helix</keyword>
<keyword evidence="4 7" id="KW-0472">Membrane</keyword>
<evidence type="ECO:0000256" key="7">
    <source>
        <dbReference type="SAM" id="Phobius"/>
    </source>
</evidence>
<evidence type="ECO:0000259" key="8">
    <source>
        <dbReference type="Pfam" id="PF20684"/>
    </source>
</evidence>
<reference evidence="9 10" key="1">
    <citation type="submission" date="2014-04" db="EMBL/GenBank/DDBJ databases">
        <authorList>
            <consortium name="DOE Joint Genome Institute"/>
            <person name="Kuo A."/>
            <person name="Kohler A."/>
            <person name="Costa M.D."/>
            <person name="Nagy L.G."/>
            <person name="Floudas D."/>
            <person name="Copeland A."/>
            <person name="Barry K.W."/>
            <person name="Cichocki N."/>
            <person name="Veneault-Fourrey C."/>
            <person name="LaButti K."/>
            <person name="Lindquist E.A."/>
            <person name="Lipzen A."/>
            <person name="Lundell T."/>
            <person name="Morin E."/>
            <person name="Murat C."/>
            <person name="Sun H."/>
            <person name="Tunlid A."/>
            <person name="Henrissat B."/>
            <person name="Grigoriev I.V."/>
            <person name="Hibbett D.S."/>
            <person name="Martin F."/>
            <person name="Nordberg H.P."/>
            <person name="Cantor M.N."/>
            <person name="Hua S.X."/>
        </authorList>
    </citation>
    <scope>NUCLEOTIDE SEQUENCE [LARGE SCALE GENOMIC DNA]</scope>
    <source>
        <strain evidence="9 10">Marx 270</strain>
    </source>
</reference>
<gene>
    <name evidence="9" type="ORF">M404DRAFT_30150</name>
</gene>
<evidence type="ECO:0000256" key="1">
    <source>
        <dbReference type="ARBA" id="ARBA00004141"/>
    </source>
</evidence>
<dbReference type="InterPro" id="IPR049326">
    <property type="entry name" value="Rhodopsin_dom_fungi"/>
</dbReference>
<proteinExistence type="inferred from homology"/>
<feature type="transmembrane region" description="Helical" evidence="7">
    <location>
        <begin position="196"/>
        <end position="221"/>
    </location>
</feature>
<dbReference type="AlphaFoldDB" id="A0A0C3JQC8"/>
<feature type="transmembrane region" description="Helical" evidence="7">
    <location>
        <begin position="156"/>
        <end position="184"/>
    </location>
</feature>
<protein>
    <recommendedName>
        <fullName evidence="8">Rhodopsin domain-containing protein</fullName>
    </recommendedName>
</protein>
<comment type="similarity">
    <text evidence="5">Belongs to the SAT4 family.</text>
</comment>
<feature type="domain" description="Rhodopsin" evidence="8">
    <location>
        <begin position="31"/>
        <end position="214"/>
    </location>
</feature>
<dbReference type="InterPro" id="IPR052337">
    <property type="entry name" value="SAT4-like"/>
</dbReference>
<sequence length="323" mass="36286">MVNLDVSLDVIKKVSTGTAVLQVIGLLLAVFRFWFRYRIQRLWWEDAWAFAAFLFAISYLTGSWLYVHYGKPIATVGSWMSTFAFNPVIWLVRHSTILSVARIIYPSVTLRRMVLGIGSGFFLLFITFMAAKLWFYCHDLSWMNDTLFYGNPLLPLSTKLVIFELTIDFLADAILIALPIKFLWSVKLPTRQRRMILLIFASGIMVTLGAICHTTCQLLGLHSIVILAMDVEVALSSIMCNLLVFVTSLYRYGRSGSLSPSTDSEEDDDYTTPVRPRQTSQLLTTIEVGNLEYSLENGTSTWSDGCTSDATSGISGTRSSSEE</sequence>
<dbReference type="InParanoid" id="A0A0C3JQC8"/>
<feature type="transmembrane region" description="Helical" evidence="7">
    <location>
        <begin position="73"/>
        <end position="92"/>
    </location>
</feature>
<evidence type="ECO:0000256" key="4">
    <source>
        <dbReference type="ARBA" id="ARBA00023136"/>
    </source>
</evidence>
<evidence type="ECO:0000256" key="2">
    <source>
        <dbReference type="ARBA" id="ARBA00022692"/>
    </source>
</evidence>
<dbReference type="Pfam" id="PF20684">
    <property type="entry name" value="Fung_rhodopsin"/>
    <property type="match status" value="1"/>
</dbReference>
<feature type="transmembrane region" description="Helical" evidence="7">
    <location>
        <begin position="47"/>
        <end position="67"/>
    </location>
</feature>
<evidence type="ECO:0000256" key="6">
    <source>
        <dbReference type="SAM" id="MobiDB-lite"/>
    </source>
</evidence>
<keyword evidence="10" id="KW-1185">Reference proteome</keyword>
<dbReference type="PANTHER" id="PTHR33048">
    <property type="entry name" value="PTH11-LIKE INTEGRAL MEMBRANE PROTEIN (AFU_ORTHOLOGUE AFUA_5G11245)"/>
    <property type="match status" value="1"/>
</dbReference>
<evidence type="ECO:0000313" key="10">
    <source>
        <dbReference type="Proteomes" id="UP000054217"/>
    </source>
</evidence>
<reference evidence="10" key="2">
    <citation type="submission" date="2015-01" db="EMBL/GenBank/DDBJ databases">
        <title>Evolutionary Origins and Diversification of the Mycorrhizal Mutualists.</title>
        <authorList>
            <consortium name="DOE Joint Genome Institute"/>
            <consortium name="Mycorrhizal Genomics Consortium"/>
            <person name="Kohler A."/>
            <person name="Kuo A."/>
            <person name="Nagy L.G."/>
            <person name="Floudas D."/>
            <person name="Copeland A."/>
            <person name="Barry K.W."/>
            <person name="Cichocki N."/>
            <person name="Veneault-Fourrey C."/>
            <person name="LaButti K."/>
            <person name="Lindquist E.A."/>
            <person name="Lipzen A."/>
            <person name="Lundell T."/>
            <person name="Morin E."/>
            <person name="Murat C."/>
            <person name="Riley R."/>
            <person name="Ohm R."/>
            <person name="Sun H."/>
            <person name="Tunlid A."/>
            <person name="Henrissat B."/>
            <person name="Grigoriev I.V."/>
            <person name="Hibbett D.S."/>
            <person name="Martin F."/>
        </authorList>
    </citation>
    <scope>NUCLEOTIDE SEQUENCE [LARGE SCALE GENOMIC DNA]</scope>
    <source>
        <strain evidence="10">Marx 270</strain>
    </source>
</reference>
<dbReference type="PANTHER" id="PTHR33048:SF47">
    <property type="entry name" value="INTEGRAL MEMBRANE PROTEIN-RELATED"/>
    <property type="match status" value="1"/>
</dbReference>
<dbReference type="OrthoDB" id="444631at2759"/>
<dbReference type="GO" id="GO:0016020">
    <property type="term" value="C:membrane"/>
    <property type="evidence" value="ECO:0007669"/>
    <property type="project" value="UniProtKB-SubCell"/>
</dbReference>
<comment type="subcellular location">
    <subcellularLocation>
        <location evidence="1">Membrane</location>
        <topology evidence="1">Multi-pass membrane protein</topology>
    </subcellularLocation>
</comment>
<evidence type="ECO:0000256" key="3">
    <source>
        <dbReference type="ARBA" id="ARBA00022989"/>
    </source>
</evidence>
<dbReference type="EMBL" id="KN832002">
    <property type="protein sequence ID" value="KIN99711.1"/>
    <property type="molecule type" value="Genomic_DNA"/>
</dbReference>
<feature type="transmembrane region" description="Helical" evidence="7">
    <location>
        <begin position="233"/>
        <end position="252"/>
    </location>
</feature>
<feature type="transmembrane region" description="Helical" evidence="7">
    <location>
        <begin position="113"/>
        <end position="136"/>
    </location>
</feature>
<name>A0A0C3JQC8_PISTI</name>
<dbReference type="Proteomes" id="UP000054217">
    <property type="component" value="Unassembled WGS sequence"/>
</dbReference>
<keyword evidence="2 7" id="KW-0812">Transmembrane</keyword>
<accession>A0A0C3JQC8</accession>
<feature type="region of interest" description="Disordered" evidence="6">
    <location>
        <begin position="298"/>
        <end position="323"/>
    </location>
</feature>
<feature type="transmembrane region" description="Helical" evidence="7">
    <location>
        <begin position="14"/>
        <end position="35"/>
    </location>
</feature>
<dbReference type="HOGENOM" id="CLU_052841_2_1_1"/>
<dbReference type="STRING" id="870435.A0A0C3JQC8"/>
<evidence type="ECO:0000256" key="5">
    <source>
        <dbReference type="ARBA" id="ARBA00038359"/>
    </source>
</evidence>
<organism evidence="9 10">
    <name type="scientific">Pisolithus tinctorius Marx 270</name>
    <dbReference type="NCBI Taxonomy" id="870435"/>
    <lineage>
        <taxon>Eukaryota</taxon>
        <taxon>Fungi</taxon>
        <taxon>Dikarya</taxon>
        <taxon>Basidiomycota</taxon>
        <taxon>Agaricomycotina</taxon>
        <taxon>Agaricomycetes</taxon>
        <taxon>Agaricomycetidae</taxon>
        <taxon>Boletales</taxon>
        <taxon>Sclerodermatineae</taxon>
        <taxon>Pisolithaceae</taxon>
        <taxon>Pisolithus</taxon>
    </lineage>
</organism>
<feature type="region of interest" description="Disordered" evidence="6">
    <location>
        <begin position="256"/>
        <end position="276"/>
    </location>
</feature>
<evidence type="ECO:0000313" key="9">
    <source>
        <dbReference type="EMBL" id="KIN99711.1"/>
    </source>
</evidence>